<keyword evidence="10" id="KW-0418">Kinase</keyword>
<dbReference type="InterPro" id="IPR008271">
    <property type="entry name" value="Ser/Thr_kinase_AS"/>
</dbReference>
<dbReference type="PANTHER" id="PTHR27007">
    <property type="match status" value="1"/>
</dbReference>
<name>A0A2N9FZK6_FAGSY</name>
<dbReference type="InterPro" id="IPR054722">
    <property type="entry name" value="PolX-like_BBD"/>
</dbReference>
<dbReference type="PROSITE" id="PS00108">
    <property type="entry name" value="PROTEIN_KINASE_ST"/>
    <property type="match status" value="1"/>
</dbReference>
<organism evidence="20">
    <name type="scientific">Fagus sylvatica</name>
    <name type="common">Beechnut</name>
    <dbReference type="NCBI Taxonomy" id="28930"/>
    <lineage>
        <taxon>Eukaryota</taxon>
        <taxon>Viridiplantae</taxon>
        <taxon>Streptophyta</taxon>
        <taxon>Embryophyta</taxon>
        <taxon>Tracheophyta</taxon>
        <taxon>Spermatophyta</taxon>
        <taxon>Magnoliopsida</taxon>
        <taxon>eudicotyledons</taxon>
        <taxon>Gunneridae</taxon>
        <taxon>Pentapetalae</taxon>
        <taxon>rosids</taxon>
        <taxon>fabids</taxon>
        <taxon>Fagales</taxon>
        <taxon>Fagaceae</taxon>
        <taxon>Fagus</taxon>
    </lineage>
</organism>
<evidence type="ECO:0000256" key="11">
    <source>
        <dbReference type="ARBA" id="ARBA00022840"/>
    </source>
</evidence>
<gene>
    <name evidence="20" type="ORF">FSB_LOCUS20477</name>
</gene>
<keyword evidence="11 16" id="KW-0067">ATP-binding</keyword>
<dbReference type="Gene3D" id="1.10.510.10">
    <property type="entry name" value="Transferase(Phosphotransferase) domain 1"/>
    <property type="match status" value="2"/>
</dbReference>
<evidence type="ECO:0000256" key="12">
    <source>
        <dbReference type="ARBA" id="ARBA00022989"/>
    </source>
</evidence>
<dbReference type="PROSITE" id="PS00107">
    <property type="entry name" value="PROTEIN_KINASE_ATP"/>
    <property type="match status" value="1"/>
</dbReference>
<evidence type="ECO:0000256" key="14">
    <source>
        <dbReference type="ARBA" id="ARBA00023170"/>
    </source>
</evidence>
<dbReference type="PROSITE" id="PS50994">
    <property type="entry name" value="INTEGRASE"/>
    <property type="match status" value="1"/>
</dbReference>
<dbReference type="InterPro" id="IPR001584">
    <property type="entry name" value="Integrase_cat-core"/>
</dbReference>
<feature type="compositionally biased region" description="Polar residues" evidence="17">
    <location>
        <begin position="326"/>
        <end position="335"/>
    </location>
</feature>
<evidence type="ECO:0000256" key="16">
    <source>
        <dbReference type="PROSITE-ProRule" id="PRU10141"/>
    </source>
</evidence>
<dbReference type="GO" id="GO:0004190">
    <property type="term" value="F:aspartic-type endopeptidase activity"/>
    <property type="evidence" value="ECO:0007669"/>
    <property type="project" value="UniProtKB-KW"/>
</dbReference>
<keyword evidence="7" id="KW-0732">Signal</keyword>
<keyword evidence="9" id="KW-0378">Hydrolase</keyword>
<dbReference type="CDD" id="cd09272">
    <property type="entry name" value="RNase_HI_RT_Ty1"/>
    <property type="match status" value="1"/>
</dbReference>
<evidence type="ECO:0000256" key="1">
    <source>
        <dbReference type="ARBA" id="ARBA00004251"/>
    </source>
</evidence>
<keyword evidence="8 16" id="KW-0547">Nucleotide-binding</keyword>
<evidence type="ECO:0000256" key="10">
    <source>
        <dbReference type="ARBA" id="ARBA00022777"/>
    </source>
</evidence>
<dbReference type="Gene3D" id="3.30.420.10">
    <property type="entry name" value="Ribonuclease H-like superfamily/Ribonuclease H"/>
    <property type="match status" value="1"/>
</dbReference>
<keyword evidence="9" id="KW-0645">Protease</keyword>
<dbReference type="Pfam" id="PF22936">
    <property type="entry name" value="Pol_BBD"/>
    <property type="match status" value="1"/>
</dbReference>
<dbReference type="SUPFAM" id="SSF56672">
    <property type="entry name" value="DNA/RNA polymerases"/>
    <property type="match status" value="1"/>
</dbReference>
<dbReference type="InterPro" id="IPR043502">
    <property type="entry name" value="DNA/RNA_pol_sf"/>
</dbReference>
<dbReference type="InterPro" id="IPR000719">
    <property type="entry name" value="Prot_kinase_dom"/>
</dbReference>
<evidence type="ECO:0000259" key="18">
    <source>
        <dbReference type="PROSITE" id="PS50011"/>
    </source>
</evidence>
<keyword evidence="14" id="KW-0675">Receptor</keyword>
<protein>
    <recommendedName>
        <fullName evidence="21">Integrase catalytic domain-containing protein</fullName>
    </recommendedName>
</protein>
<evidence type="ECO:0000256" key="15">
    <source>
        <dbReference type="ARBA" id="ARBA00023180"/>
    </source>
</evidence>
<dbReference type="GO" id="GO:0003676">
    <property type="term" value="F:nucleic acid binding"/>
    <property type="evidence" value="ECO:0007669"/>
    <property type="project" value="InterPro"/>
</dbReference>
<dbReference type="InterPro" id="IPR025724">
    <property type="entry name" value="GAG-pre-integrase_dom"/>
</dbReference>
<keyword evidence="4" id="KW-1003">Cell membrane</keyword>
<dbReference type="GO" id="GO:0015074">
    <property type="term" value="P:DNA integration"/>
    <property type="evidence" value="ECO:0007669"/>
    <property type="project" value="InterPro"/>
</dbReference>
<keyword evidence="6" id="KW-0812">Transmembrane</keyword>
<evidence type="ECO:0000256" key="17">
    <source>
        <dbReference type="SAM" id="MobiDB-lite"/>
    </source>
</evidence>
<dbReference type="Pfam" id="PF07727">
    <property type="entry name" value="RVT_2"/>
    <property type="match status" value="1"/>
</dbReference>
<dbReference type="InterPro" id="IPR017441">
    <property type="entry name" value="Protein_kinase_ATP_BS"/>
</dbReference>
<comment type="similarity">
    <text evidence="3">In the C-terminal section; belongs to the protein kinase superfamily. Ser/Thr protein kinase family.</text>
</comment>
<accession>A0A2N9FZK6</accession>
<feature type="region of interest" description="Disordered" evidence="17">
    <location>
        <begin position="997"/>
        <end position="1024"/>
    </location>
</feature>
<evidence type="ECO:0000256" key="4">
    <source>
        <dbReference type="ARBA" id="ARBA00022475"/>
    </source>
</evidence>
<dbReference type="GO" id="GO:0004672">
    <property type="term" value="F:protein kinase activity"/>
    <property type="evidence" value="ECO:0007669"/>
    <property type="project" value="InterPro"/>
</dbReference>
<reference evidence="20" key="1">
    <citation type="submission" date="2018-02" db="EMBL/GenBank/DDBJ databases">
        <authorList>
            <person name="Cohen D.B."/>
            <person name="Kent A.D."/>
        </authorList>
    </citation>
    <scope>NUCLEOTIDE SEQUENCE</scope>
</reference>
<evidence type="ECO:0000259" key="19">
    <source>
        <dbReference type="PROSITE" id="PS50994"/>
    </source>
</evidence>
<keyword evidence="15" id="KW-0325">Glycoprotein</keyword>
<evidence type="ECO:0000256" key="9">
    <source>
        <dbReference type="ARBA" id="ARBA00022750"/>
    </source>
</evidence>
<dbReference type="EMBL" id="OIVN01001321">
    <property type="protein sequence ID" value="SPC92595.1"/>
    <property type="molecule type" value="Genomic_DNA"/>
</dbReference>
<keyword evidence="9" id="KW-0064">Aspartyl protease</keyword>
<dbReference type="SUPFAM" id="SSF56112">
    <property type="entry name" value="Protein kinase-like (PK-like)"/>
    <property type="match status" value="1"/>
</dbReference>
<evidence type="ECO:0000256" key="8">
    <source>
        <dbReference type="ARBA" id="ARBA00022741"/>
    </source>
</evidence>
<dbReference type="InterPro" id="IPR036397">
    <property type="entry name" value="RNaseH_sf"/>
</dbReference>
<evidence type="ECO:0000256" key="3">
    <source>
        <dbReference type="ARBA" id="ARBA00010217"/>
    </source>
</evidence>
<dbReference type="InterPro" id="IPR057670">
    <property type="entry name" value="SH3_retrovirus"/>
</dbReference>
<dbReference type="InterPro" id="IPR013103">
    <property type="entry name" value="RVT_2"/>
</dbReference>
<dbReference type="InterPro" id="IPR011009">
    <property type="entry name" value="Kinase-like_dom_sf"/>
</dbReference>
<evidence type="ECO:0008006" key="21">
    <source>
        <dbReference type="Google" id="ProtNLM"/>
    </source>
</evidence>
<dbReference type="GO" id="GO:0005886">
    <property type="term" value="C:plasma membrane"/>
    <property type="evidence" value="ECO:0007669"/>
    <property type="project" value="UniProtKB-SubCell"/>
</dbReference>
<dbReference type="Pfam" id="PF00665">
    <property type="entry name" value="rve"/>
    <property type="match status" value="1"/>
</dbReference>
<evidence type="ECO:0000256" key="2">
    <source>
        <dbReference type="ARBA" id="ARBA00008536"/>
    </source>
</evidence>
<dbReference type="FunFam" id="1.10.510.10:FF:000240">
    <property type="entry name" value="Lectin-domain containing receptor kinase A4.3"/>
    <property type="match status" value="1"/>
</dbReference>
<dbReference type="InterPro" id="IPR050528">
    <property type="entry name" value="L-type_Lectin-RKs"/>
</dbReference>
<evidence type="ECO:0000256" key="6">
    <source>
        <dbReference type="ARBA" id="ARBA00022692"/>
    </source>
</evidence>
<evidence type="ECO:0000313" key="20">
    <source>
        <dbReference type="EMBL" id="SPC92595.1"/>
    </source>
</evidence>
<dbReference type="InterPro" id="IPR012337">
    <property type="entry name" value="RNaseH-like_sf"/>
</dbReference>
<keyword evidence="13" id="KW-0472">Membrane</keyword>
<dbReference type="PROSITE" id="PS50011">
    <property type="entry name" value="PROTEIN_KINASE_DOM"/>
    <property type="match status" value="1"/>
</dbReference>
<keyword evidence="5" id="KW-0808">Transferase</keyword>
<dbReference type="SUPFAM" id="SSF53098">
    <property type="entry name" value="Ribonuclease H-like"/>
    <property type="match status" value="1"/>
</dbReference>
<feature type="binding site" evidence="16">
    <location>
        <position position="74"/>
    </location>
    <ligand>
        <name>ATP</name>
        <dbReference type="ChEBI" id="CHEBI:30616"/>
    </ligand>
</feature>
<feature type="domain" description="Protein kinase" evidence="18">
    <location>
        <begin position="45"/>
        <end position="296"/>
    </location>
</feature>
<dbReference type="SMART" id="SM00220">
    <property type="entry name" value="S_TKc"/>
    <property type="match status" value="1"/>
</dbReference>
<evidence type="ECO:0000256" key="13">
    <source>
        <dbReference type="ARBA" id="ARBA00023136"/>
    </source>
</evidence>
<keyword evidence="12" id="KW-1133">Transmembrane helix</keyword>
<evidence type="ECO:0000256" key="5">
    <source>
        <dbReference type="ARBA" id="ARBA00022679"/>
    </source>
</evidence>
<dbReference type="Pfam" id="PF00069">
    <property type="entry name" value="Pkinase"/>
    <property type="match status" value="2"/>
</dbReference>
<dbReference type="GO" id="GO:0005524">
    <property type="term" value="F:ATP binding"/>
    <property type="evidence" value="ECO:0007669"/>
    <property type="project" value="UniProtKB-UniRule"/>
</dbReference>
<dbReference type="GO" id="GO:0002229">
    <property type="term" value="P:defense response to oomycetes"/>
    <property type="evidence" value="ECO:0007669"/>
    <property type="project" value="UniProtKB-ARBA"/>
</dbReference>
<comment type="similarity">
    <text evidence="2">In the N-terminal section; belongs to the leguminous lectin family.</text>
</comment>
<dbReference type="Pfam" id="PF14223">
    <property type="entry name" value="Retrotran_gag_2"/>
    <property type="match status" value="1"/>
</dbReference>
<feature type="region of interest" description="Disordered" evidence="17">
    <location>
        <begin position="313"/>
        <end position="335"/>
    </location>
</feature>
<comment type="subcellular location">
    <subcellularLocation>
        <location evidence="1">Cell membrane</location>
        <topology evidence="1">Single-pass type I membrane protein</topology>
    </subcellularLocation>
</comment>
<sequence>MYTRKWCRGKEEELGLVLSMNNEFERGTGAKKFSYNELLSATNNFAEENKLGEGGFGGVYKGYLRDLNSHVAIKRVSRGSTQGLKEYASEVKSISRLRHRNLVQLIGKSLLTWVERYNIARGLASALLYLHEEWEQCVLHRDIKSSNVMLDSNLNAKLGDFGLSRLVDHEKGSQTTDLAGTMGYMAPECVISGRASKESDVYSFGVVALEIACGRKPIDPMAEENEISMIEWVWDLYGTRNLLRAADPRLRGDFDEQQMERLMVVGLWCAHPDYIVRPSIRKVIHVLDFEAALPILEPKMPLPTYLTPPILASTSSANTSEKHKSQSSNHGSNTGTMIKLSASNYSIWKPMMEDVLYCKDLHDPIEGDSAKPSSMPDKEWAKMHRKTIGCIRQCIEVSVFHHVSQETKADTLWKKLESLYERKTAQNKAFAIRKLAHLKLKEGRSVAEHLSEFQDLVNQLTRMNLVVDDELQALLLLSSLPDSWETLVVSLSNSAPNGVLQLAMVKDSLFNEETRRKDMGKDDAQALVTENRGRREDECCHVADPYDEWVIDSAASYHVTPRREFFTSYKAGNLGRVKMGNKSYADIVGIGDICVETNTGYTLKLKDVRHIPDMRLNLISVSVLDKEGYESHLGNGKWKLFKGSLVFARGKICCTLYKTQVKLCRDVVNAAQDDSTPDLWHRRLAHMSEKGLQILAKKSLIPFAKGMPLNSCDYCLFGKQHRVSFRRSSTRKSNVLDLVYSDVCGPIEVESLGGNRYFVTFIDDASRKVWVYVLKTKDQVFQLFKKFHAMVEREKGKSLKCLRTDNGGEYTSNEFENYCSEYGIRHEKTVPGTPQHNGVAERINRTIVEKVRCMLRMAKLPKSFWAEAVQTACYLINRSPSVPLDFDIPERVWTGEDASYAHLKVFGCKTFAHVPKEQRLKLDDKATPCIFVGYGDAEFDFEKSEKSKSTVEGVSDLTPTSSSSDIATDIEEVQVENYGDEPAGVDGDDAIDIEGVEQGEQPIPPEMEEPQVRRSTRERHPSTRYSTSEYVLITDEGEPESFQEVQSHKDKQSWMEAMHEEMNSLHKNNTYELVELPKGKKALRNKWVFKLKKDGEKLVKYKARLVVKGFNQKQGIDFDEIFSPVVKMSSIRVILGLTASLDLELEQMDVKTAFLHGDLEEEIYMVQPEGFEAKGKEHKVCRLKKSLYGLKQAPRQWYKKFDSFMVGQGYTRTDADHCVYVRQFPNGKFIILLLYVDDMLIVGQDANMVGSLKKELFKSFDMKDLGPARQILGMQILRDRKAKKLWLSQEKYVERVLERFNMKHAKPVSTPLGGHFKLSKKSCPSSNKEKENMASIPYSSAVGSLMYAMVCTRPDIAHAVGVVSRFMVNPGKEHWEAVKWIFRYLRGSSKSCLSFGSSKPVLEGYTDADMAGDLDGRKSTSGFLFTFAGGAVSWQSKLQKCVALSTTEAEYIAATEAGKEMLWMKRFLQDLGLKQDEYVVHCDSQSALDLSKNSTYHSRTKHIDVRYHWLRLIVDQQLMQLRKIHTDKNPADMLTKVVPKEKLELCAGSAGMNSN</sequence>
<dbReference type="Pfam" id="PF13976">
    <property type="entry name" value="gag_pre-integrs"/>
    <property type="match status" value="1"/>
</dbReference>
<evidence type="ECO:0000256" key="7">
    <source>
        <dbReference type="ARBA" id="ARBA00022729"/>
    </source>
</evidence>
<proteinExistence type="inferred from homology"/>
<feature type="domain" description="Integrase catalytic" evidence="19">
    <location>
        <begin position="728"/>
        <end position="897"/>
    </location>
</feature>
<dbReference type="Pfam" id="PF25597">
    <property type="entry name" value="SH3_retrovirus"/>
    <property type="match status" value="1"/>
</dbReference>